<evidence type="ECO:0000256" key="9">
    <source>
        <dbReference type="ARBA" id="ARBA00030757"/>
    </source>
</evidence>
<dbReference type="SUPFAM" id="SSF53335">
    <property type="entry name" value="S-adenosyl-L-methionine-dependent methyltransferases"/>
    <property type="match status" value="1"/>
</dbReference>
<dbReference type="EC" id="2.1.1.77" evidence="3"/>
<evidence type="ECO:0000256" key="3">
    <source>
        <dbReference type="ARBA" id="ARBA00011890"/>
    </source>
</evidence>
<evidence type="ECO:0000313" key="13">
    <source>
        <dbReference type="Proteomes" id="UP001500909"/>
    </source>
</evidence>
<proteinExistence type="inferred from homology"/>
<evidence type="ECO:0000313" key="12">
    <source>
        <dbReference type="EMBL" id="GAA0466242.1"/>
    </source>
</evidence>
<dbReference type="Proteomes" id="UP001500909">
    <property type="component" value="Unassembled WGS sequence"/>
</dbReference>
<keyword evidence="8" id="KW-0949">S-adenosyl-L-methionine</keyword>
<evidence type="ECO:0000256" key="2">
    <source>
        <dbReference type="ARBA" id="ARBA00005369"/>
    </source>
</evidence>
<dbReference type="EMBL" id="BAAABY010000023">
    <property type="protein sequence ID" value="GAA0466242.1"/>
    <property type="molecule type" value="Genomic_DNA"/>
</dbReference>
<evidence type="ECO:0000256" key="7">
    <source>
        <dbReference type="ARBA" id="ARBA00022679"/>
    </source>
</evidence>
<evidence type="ECO:0000256" key="6">
    <source>
        <dbReference type="ARBA" id="ARBA00022603"/>
    </source>
</evidence>
<dbReference type="InterPro" id="IPR029063">
    <property type="entry name" value="SAM-dependent_MTases_sf"/>
</dbReference>
<evidence type="ECO:0000256" key="11">
    <source>
        <dbReference type="ARBA" id="ARBA00031350"/>
    </source>
</evidence>
<dbReference type="PANTHER" id="PTHR11579:SF0">
    <property type="entry name" value="PROTEIN-L-ISOASPARTATE(D-ASPARTATE) O-METHYLTRANSFERASE"/>
    <property type="match status" value="1"/>
</dbReference>
<protein>
    <recommendedName>
        <fullName evidence="4">Protein-L-isoaspartate O-methyltransferase</fullName>
        <ecNumber evidence="3">2.1.1.77</ecNumber>
    </recommendedName>
    <alternativeName>
        <fullName evidence="11">L-isoaspartyl protein carboxyl methyltransferase</fullName>
    </alternativeName>
    <alternativeName>
        <fullName evidence="9">Protein L-isoaspartyl methyltransferase</fullName>
    </alternativeName>
    <alternativeName>
        <fullName evidence="10">Protein-beta-aspartate methyltransferase</fullName>
    </alternativeName>
</protein>
<keyword evidence="5" id="KW-0963">Cytoplasm</keyword>
<keyword evidence="13" id="KW-1185">Reference proteome</keyword>
<sequence>MTTHSAPPETSRLLAEVADWLGHPVPPEWQNALHQVPRHLFLPDRIWLRDGTGGYTPCDRSVSLDRSSSPDRSASPDRWWHAAYSDIPLITALHMEEDGYQQPLSSASAPGTVLGMLEAAHLADGHTVLEIGTGTGYHAALLSARLGPENVTSIEVDAALAETARANLTAAGHTPTVVTGDGAHGHPPAAPYDRIISTCSVRAVPAAWLAQTRPGARIITPWSSAWISYGTLALTRHDDGSASGPFAPYGAYMTMRGQRPDVELERDLLRLGQRPDRATSSLSPWQVAGENYDAQFAIGLRAPDVWHSWDTETDQAHARLWLADDDATSWAAIDYDGQQLDTFAVQQHGPRHLWNEIEAAHNDWVRAGRPDVHQHRLTITPDGHGNVRHTVRAQAATANSQRPAS</sequence>
<gene>
    <name evidence="12" type="ORF">GCM10010361_32970</name>
</gene>
<dbReference type="RefSeq" id="WP_346095661.1">
    <property type="nucleotide sequence ID" value="NZ_BAAABY010000023.1"/>
</dbReference>
<dbReference type="PANTHER" id="PTHR11579">
    <property type="entry name" value="PROTEIN-L-ISOASPARTATE O-METHYLTRANSFERASE"/>
    <property type="match status" value="1"/>
</dbReference>
<organism evidence="12 13">
    <name type="scientific">Streptomyces olivaceiscleroticus</name>
    <dbReference type="NCBI Taxonomy" id="68245"/>
    <lineage>
        <taxon>Bacteria</taxon>
        <taxon>Bacillati</taxon>
        <taxon>Actinomycetota</taxon>
        <taxon>Actinomycetes</taxon>
        <taxon>Kitasatosporales</taxon>
        <taxon>Streptomycetaceae</taxon>
        <taxon>Streptomyces</taxon>
    </lineage>
</organism>
<dbReference type="GO" id="GO:0032259">
    <property type="term" value="P:methylation"/>
    <property type="evidence" value="ECO:0007669"/>
    <property type="project" value="UniProtKB-KW"/>
</dbReference>
<dbReference type="CDD" id="cd02440">
    <property type="entry name" value="AdoMet_MTases"/>
    <property type="match status" value="1"/>
</dbReference>
<evidence type="ECO:0000256" key="10">
    <source>
        <dbReference type="ARBA" id="ARBA00031323"/>
    </source>
</evidence>
<comment type="caution">
    <text evidence="12">The sequence shown here is derived from an EMBL/GenBank/DDBJ whole genome shotgun (WGS) entry which is preliminary data.</text>
</comment>
<name>A0ABP3JYR2_9ACTN</name>
<keyword evidence="7" id="KW-0808">Transferase</keyword>
<evidence type="ECO:0000256" key="4">
    <source>
        <dbReference type="ARBA" id="ARBA00013346"/>
    </source>
</evidence>
<dbReference type="InterPro" id="IPR000682">
    <property type="entry name" value="PCMT"/>
</dbReference>
<accession>A0ABP3JYR2</accession>
<keyword evidence="6 12" id="KW-0489">Methyltransferase</keyword>
<comment type="subcellular location">
    <subcellularLocation>
        <location evidence="1">Cytoplasm</location>
    </subcellularLocation>
</comment>
<evidence type="ECO:0000256" key="5">
    <source>
        <dbReference type="ARBA" id="ARBA00022490"/>
    </source>
</evidence>
<evidence type="ECO:0000256" key="1">
    <source>
        <dbReference type="ARBA" id="ARBA00004496"/>
    </source>
</evidence>
<evidence type="ECO:0000256" key="8">
    <source>
        <dbReference type="ARBA" id="ARBA00022691"/>
    </source>
</evidence>
<dbReference type="Gene3D" id="3.40.50.150">
    <property type="entry name" value="Vaccinia Virus protein VP39"/>
    <property type="match status" value="1"/>
</dbReference>
<comment type="similarity">
    <text evidence="2">Belongs to the methyltransferase superfamily. L-isoaspartyl/D-aspartyl protein methyltransferase family.</text>
</comment>
<dbReference type="Pfam" id="PF01135">
    <property type="entry name" value="PCMT"/>
    <property type="match status" value="1"/>
</dbReference>
<reference evidence="13" key="1">
    <citation type="journal article" date="2019" name="Int. J. Syst. Evol. Microbiol.">
        <title>The Global Catalogue of Microorganisms (GCM) 10K type strain sequencing project: providing services to taxonomists for standard genome sequencing and annotation.</title>
        <authorList>
            <consortium name="The Broad Institute Genomics Platform"/>
            <consortium name="The Broad Institute Genome Sequencing Center for Infectious Disease"/>
            <person name="Wu L."/>
            <person name="Ma J."/>
        </authorList>
    </citation>
    <scope>NUCLEOTIDE SEQUENCE [LARGE SCALE GENOMIC DNA]</scope>
    <source>
        <strain evidence="13">JCM 4805</strain>
    </source>
</reference>
<dbReference type="GO" id="GO:0008168">
    <property type="term" value="F:methyltransferase activity"/>
    <property type="evidence" value="ECO:0007669"/>
    <property type="project" value="UniProtKB-KW"/>
</dbReference>